<accession>A0A7X0TTR7</accession>
<gene>
    <name evidence="2" type="ORF">HNQ55_001919</name>
</gene>
<evidence type="ECO:0000256" key="1">
    <source>
        <dbReference type="SAM" id="Phobius"/>
    </source>
</evidence>
<proteinExistence type="predicted"/>
<feature type="transmembrane region" description="Helical" evidence="1">
    <location>
        <begin position="12"/>
        <end position="33"/>
    </location>
</feature>
<protein>
    <recommendedName>
        <fullName evidence="4">DUF3014 domain-containing protein</fullName>
    </recommendedName>
</protein>
<name>A0A7X0TTR7_9GAMM</name>
<dbReference type="InterPro" id="IPR021382">
    <property type="entry name" value="DUF3014"/>
</dbReference>
<sequence>MENSSGSTNNSNSSWVIVTIVFLVAIAIIGYFYQSTSPEPEPVSVVAAPVEPAEVEVAIEPLPEVLTPVEYVEPEAQAIEEPTEVVPEVPLPTLDQSDSWIREKLPTITWRNELLKLIVDDDMVRRFVVFTDNFAKGNVAYQHSILVKPTTKFTAQVVEEDGQATIQWDENVTKRFSLYVDLLRTIDSDLLVQWYVELKPLIDQAYAELGYPDENFTEVLHEAITRVLDMEIPKESLALVRPSVMYKYKDQDIEQLSDADKLLLRIGKDNLLVIKSVLLEINEKLARTRE</sequence>
<comment type="caution">
    <text evidence="2">The sequence shown here is derived from an EMBL/GenBank/DDBJ whole genome shotgun (WGS) entry which is preliminary data.</text>
</comment>
<evidence type="ECO:0000313" key="3">
    <source>
        <dbReference type="Proteomes" id="UP000537141"/>
    </source>
</evidence>
<keyword evidence="3" id="KW-1185">Reference proteome</keyword>
<dbReference type="Proteomes" id="UP000537141">
    <property type="component" value="Unassembled WGS sequence"/>
</dbReference>
<keyword evidence="1" id="KW-1133">Transmembrane helix</keyword>
<evidence type="ECO:0008006" key="4">
    <source>
        <dbReference type="Google" id="ProtNLM"/>
    </source>
</evidence>
<organism evidence="2 3">
    <name type="scientific">Thalassotalea piscium</name>
    <dbReference type="NCBI Taxonomy" id="1230533"/>
    <lineage>
        <taxon>Bacteria</taxon>
        <taxon>Pseudomonadati</taxon>
        <taxon>Pseudomonadota</taxon>
        <taxon>Gammaproteobacteria</taxon>
        <taxon>Alteromonadales</taxon>
        <taxon>Colwelliaceae</taxon>
        <taxon>Thalassotalea</taxon>
    </lineage>
</organism>
<evidence type="ECO:0000313" key="2">
    <source>
        <dbReference type="EMBL" id="MBB6543404.1"/>
    </source>
</evidence>
<keyword evidence="1" id="KW-0812">Transmembrane</keyword>
<dbReference type="AlphaFoldDB" id="A0A7X0TTR7"/>
<dbReference type="Pfam" id="PF11219">
    <property type="entry name" value="DUF3014"/>
    <property type="match status" value="1"/>
</dbReference>
<reference evidence="2 3" key="1">
    <citation type="submission" date="2020-08" db="EMBL/GenBank/DDBJ databases">
        <title>Genomic Encyclopedia of Type Strains, Phase IV (KMG-IV): sequencing the most valuable type-strain genomes for metagenomic binning, comparative biology and taxonomic classification.</title>
        <authorList>
            <person name="Goeker M."/>
        </authorList>
    </citation>
    <scope>NUCLEOTIDE SEQUENCE [LARGE SCALE GENOMIC DNA]</scope>
    <source>
        <strain evidence="2 3">DSM 26287</strain>
    </source>
</reference>
<dbReference type="RefSeq" id="WP_184424187.1">
    <property type="nucleotide sequence ID" value="NZ_AP027362.1"/>
</dbReference>
<keyword evidence="1" id="KW-0472">Membrane</keyword>
<dbReference type="EMBL" id="JACHHU010000013">
    <property type="protein sequence ID" value="MBB6543404.1"/>
    <property type="molecule type" value="Genomic_DNA"/>
</dbReference>